<organism evidence="8 9">
    <name type="scientific">Solitalea longa</name>
    <dbReference type="NCBI Taxonomy" id="2079460"/>
    <lineage>
        <taxon>Bacteria</taxon>
        <taxon>Pseudomonadati</taxon>
        <taxon>Bacteroidota</taxon>
        <taxon>Sphingobacteriia</taxon>
        <taxon>Sphingobacteriales</taxon>
        <taxon>Sphingobacteriaceae</taxon>
        <taxon>Solitalea</taxon>
    </lineage>
</organism>
<proteinExistence type="predicted"/>
<feature type="transmembrane region" description="Helical" evidence="7">
    <location>
        <begin position="12"/>
        <end position="35"/>
    </location>
</feature>
<gene>
    <name evidence="8" type="ORF">C3K47_11315</name>
</gene>
<comment type="subcellular location">
    <subcellularLocation>
        <location evidence="1">Cell inner membrane</location>
    </subcellularLocation>
</comment>
<keyword evidence="2" id="KW-1003">Cell membrane</keyword>
<keyword evidence="6 8" id="KW-0012">Acyltransferase</keyword>
<evidence type="ECO:0000256" key="7">
    <source>
        <dbReference type="SAM" id="Phobius"/>
    </source>
</evidence>
<dbReference type="Proteomes" id="UP000236893">
    <property type="component" value="Unassembled WGS sequence"/>
</dbReference>
<reference evidence="8 9" key="1">
    <citation type="submission" date="2018-01" db="EMBL/GenBank/DDBJ databases">
        <authorList>
            <person name="Gaut B.S."/>
            <person name="Morton B.R."/>
            <person name="Clegg M.T."/>
            <person name="Duvall M.R."/>
        </authorList>
    </citation>
    <scope>NUCLEOTIDE SEQUENCE [LARGE SCALE GENOMIC DNA]</scope>
    <source>
        <strain evidence="8 9">HR-AV</strain>
    </source>
</reference>
<dbReference type="PANTHER" id="PTHR30606">
    <property type="entry name" value="LIPID A BIOSYNTHESIS LAUROYL ACYLTRANSFERASE"/>
    <property type="match status" value="1"/>
</dbReference>
<evidence type="ECO:0000313" key="9">
    <source>
        <dbReference type="Proteomes" id="UP000236893"/>
    </source>
</evidence>
<evidence type="ECO:0000256" key="1">
    <source>
        <dbReference type="ARBA" id="ARBA00004533"/>
    </source>
</evidence>
<keyword evidence="7" id="KW-1133">Transmembrane helix</keyword>
<evidence type="ECO:0000313" key="8">
    <source>
        <dbReference type="EMBL" id="POY36330.1"/>
    </source>
</evidence>
<dbReference type="GO" id="GO:0005886">
    <property type="term" value="C:plasma membrane"/>
    <property type="evidence" value="ECO:0007669"/>
    <property type="project" value="UniProtKB-SubCell"/>
</dbReference>
<dbReference type="OrthoDB" id="9801955at2"/>
<dbReference type="PANTHER" id="PTHR30606:SF10">
    <property type="entry name" value="PHOSPHATIDYLINOSITOL MANNOSIDE ACYLTRANSFERASE"/>
    <property type="match status" value="1"/>
</dbReference>
<evidence type="ECO:0000256" key="6">
    <source>
        <dbReference type="ARBA" id="ARBA00023315"/>
    </source>
</evidence>
<evidence type="ECO:0000256" key="4">
    <source>
        <dbReference type="ARBA" id="ARBA00022679"/>
    </source>
</evidence>
<evidence type="ECO:0000256" key="2">
    <source>
        <dbReference type="ARBA" id="ARBA00022475"/>
    </source>
</evidence>
<keyword evidence="7" id="KW-0812">Transmembrane</keyword>
<dbReference type="GO" id="GO:0016746">
    <property type="term" value="F:acyltransferase activity"/>
    <property type="evidence" value="ECO:0007669"/>
    <property type="project" value="UniProtKB-KW"/>
</dbReference>
<name>A0A2S5A161_9SPHI</name>
<accession>A0A2S5A161</accession>
<dbReference type="InterPro" id="IPR004960">
    <property type="entry name" value="LipA_acyltrans"/>
</dbReference>
<evidence type="ECO:0000256" key="5">
    <source>
        <dbReference type="ARBA" id="ARBA00023136"/>
    </source>
</evidence>
<keyword evidence="5 7" id="KW-0472">Membrane</keyword>
<dbReference type="CDD" id="cd07984">
    <property type="entry name" value="LPLAT_LABLAT-like"/>
    <property type="match status" value="1"/>
</dbReference>
<dbReference type="EMBL" id="PQVF01000007">
    <property type="protein sequence ID" value="POY36330.1"/>
    <property type="molecule type" value="Genomic_DNA"/>
</dbReference>
<sequence length="293" mass="34120">MLQQKLTALNKVAYYISLPVLYLIALLPFPVLYLLSDFLKVILFDLIGYRKKVILTNLRNSFPHKSVDEINQIATKFAKNLSDMMLEGVKMLTLTKKQLHERFVITNPELLLNYQNQGRSVIGVVGHMINWEWAGFIQSSSSPFPTIIVYKPLQNDHFDQLVYKMRARFGAVLVAMKSTFRKLTEYKNKPYILVLAGDQYPGKGDTKYKTTFLNQPTYVFLGTERIAQMTNSVVIFCDIRKVARGRYEVTFIPLTENPKETAENEISEMHIKYLEKVIGEQPEIWLWSHRRWK</sequence>
<keyword evidence="9" id="KW-1185">Reference proteome</keyword>
<evidence type="ECO:0000256" key="3">
    <source>
        <dbReference type="ARBA" id="ARBA00022519"/>
    </source>
</evidence>
<dbReference type="GO" id="GO:0009247">
    <property type="term" value="P:glycolipid biosynthetic process"/>
    <property type="evidence" value="ECO:0007669"/>
    <property type="project" value="UniProtKB-ARBA"/>
</dbReference>
<dbReference type="AlphaFoldDB" id="A0A2S5A161"/>
<comment type="caution">
    <text evidence="8">The sequence shown here is derived from an EMBL/GenBank/DDBJ whole genome shotgun (WGS) entry which is preliminary data.</text>
</comment>
<dbReference type="Pfam" id="PF03279">
    <property type="entry name" value="Lip_A_acyltrans"/>
    <property type="match status" value="1"/>
</dbReference>
<protein>
    <submittedName>
        <fullName evidence="8">Lauroyl acyltransferase</fullName>
    </submittedName>
</protein>
<keyword evidence="4 8" id="KW-0808">Transferase</keyword>
<keyword evidence="3" id="KW-0997">Cell inner membrane</keyword>